<keyword evidence="2" id="KW-1185">Reference proteome</keyword>
<organism evidence="1 2">
    <name type="scientific">Plasmodium falciparum (isolate NF54)</name>
    <dbReference type="NCBI Taxonomy" id="5843"/>
    <lineage>
        <taxon>Eukaryota</taxon>
        <taxon>Sar</taxon>
        <taxon>Alveolata</taxon>
        <taxon>Apicomplexa</taxon>
        <taxon>Aconoidasida</taxon>
        <taxon>Haemosporida</taxon>
        <taxon>Plasmodiidae</taxon>
        <taxon>Plasmodium</taxon>
        <taxon>Plasmodium (Laverania)</taxon>
    </lineage>
</organism>
<dbReference type="EMBL" id="KE123837">
    <property type="protein sequence ID" value="EWC87867.1"/>
    <property type="molecule type" value="Genomic_DNA"/>
</dbReference>
<accession>W7KDY1</accession>
<evidence type="ECO:0000313" key="2">
    <source>
        <dbReference type="Proteomes" id="UP000030673"/>
    </source>
</evidence>
<sequence>MKVKIGSFENFLERLNNIKEEDIIINDENTEEMFSSFLITFYKENEGRYTIQEQEYINNLLNILINKIRDNKNGQDNVVELFFVLIKIKELEKYIIECDIIKYFLSFLLYDPQVIKKRKHLIIEIIIHMFLKNISIIKDFIKQNIIDILNNILKSIYNNIKCDHYDYYCINLLKIFYYIIQDKNIVNLENNFFSYPKNTSYIIEHEKNNNILIFYKYINNIINKINDVIKQNMSCKDSANIHILNNNDQLNYHFKYFLSILLCVIKSIITRIFQGKNNIQDSPSDDDKREEVYEEIIKLVNVTFEFVVNIIDKQKETSPEEHVLLHREEENLLLKFVNLYKEDIKKFERIFENVATFYNKKDNMELQNYYDYLRENKGIE</sequence>
<evidence type="ECO:0000313" key="1">
    <source>
        <dbReference type="EMBL" id="EWC87867.1"/>
    </source>
</evidence>
<dbReference type="Proteomes" id="UP000030673">
    <property type="component" value="Unassembled WGS sequence"/>
</dbReference>
<gene>
    <name evidence="1" type="ORF">PFNF54_03466</name>
</gene>
<reference evidence="1 2" key="1">
    <citation type="submission" date="2013-02" db="EMBL/GenBank/DDBJ databases">
        <title>The Genome Sequence of Plasmodium falciparum NF54.</title>
        <authorList>
            <consortium name="The Broad Institute Genome Sequencing Platform"/>
            <consortium name="The Broad Institute Genome Sequencing Center for Infectious Disease"/>
            <person name="Neafsey D."/>
            <person name="Cheeseman I."/>
            <person name="Volkman S."/>
            <person name="Adams J."/>
            <person name="Walker B."/>
            <person name="Young S.K."/>
            <person name="Zeng Q."/>
            <person name="Gargeya S."/>
            <person name="Fitzgerald M."/>
            <person name="Haas B."/>
            <person name="Abouelleil A."/>
            <person name="Alvarado L."/>
            <person name="Arachchi H.M."/>
            <person name="Berlin A.M."/>
            <person name="Chapman S.B."/>
            <person name="Dewar J."/>
            <person name="Goldberg J."/>
            <person name="Griggs A."/>
            <person name="Gujja S."/>
            <person name="Hansen M."/>
            <person name="Howarth C."/>
            <person name="Imamovic A."/>
            <person name="Larimer J."/>
            <person name="McCowan C."/>
            <person name="Murphy C."/>
            <person name="Neiman D."/>
            <person name="Pearson M."/>
            <person name="Priest M."/>
            <person name="Roberts A."/>
            <person name="Saif S."/>
            <person name="Shea T."/>
            <person name="Sisk P."/>
            <person name="Sykes S."/>
            <person name="Wortman J."/>
            <person name="Nusbaum C."/>
            <person name="Birren B."/>
        </authorList>
    </citation>
    <scope>NUCLEOTIDE SEQUENCE [LARGE SCALE GENOMIC DNA]</scope>
    <source>
        <strain evidence="1 2">NF54</strain>
    </source>
</reference>
<dbReference type="AlphaFoldDB" id="W7KDY1"/>
<protein>
    <submittedName>
        <fullName evidence="1">Uncharacterized protein</fullName>
    </submittedName>
</protein>
<proteinExistence type="predicted"/>
<name>W7KDY1_PLAFO</name>